<organism evidence="2 3">
    <name type="scientific">Arachis hypogaea</name>
    <name type="common">Peanut</name>
    <dbReference type="NCBI Taxonomy" id="3818"/>
    <lineage>
        <taxon>Eukaryota</taxon>
        <taxon>Viridiplantae</taxon>
        <taxon>Streptophyta</taxon>
        <taxon>Embryophyta</taxon>
        <taxon>Tracheophyta</taxon>
        <taxon>Spermatophyta</taxon>
        <taxon>Magnoliopsida</taxon>
        <taxon>eudicotyledons</taxon>
        <taxon>Gunneridae</taxon>
        <taxon>Pentapetalae</taxon>
        <taxon>rosids</taxon>
        <taxon>fabids</taxon>
        <taxon>Fabales</taxon>
        <taxon>Fabaceae</taxon>
        <taxon>Papilionoideae</taxon>
        <taxon>50 kb inversion clade</taxon>
        <taxon>dalbergioids sensu lato</taxon>
        <taxon>Dalbergieae</taxon>
        <taxon>Pterocarpus clade</taxon>
        <taxon>Arachis</taxon>
    </lineage>
</organism>
<sequence length="101" mass="11082">MAAARVHLLSTSAIKPLRSSQGISFTNAFPNLIATPKPLRSRESTSSVNSPPPMTLMFSIGILSLVYALLSTRSQFLVLLLFFLFIRFCCFSSANSECFAM</sequence>
<reference evidence="2 3" key="1">
    <citation type="submission" date="2019-01" db="EMBL/GenBank/DDBJ databases">
        <title>Sequencing of cultivated peanut Arachis hypogaea provides insights into genome evolution and oil improvement.</title>
        <authorList>
            <person name="Chen X."/>
        </authorList>
    </citation>
    <scope>NUCLEOTIDE SEQUENCE [LARGE SCALE GENOMIC DNA]</scope>
    <source>
        <strain evidence="3">cv. Fuhuasheng</strain>
        <tissue evidence="2">Leaves</tissue>
    </source>
</reference>
<evidence type="ECO:0000313" key="2">
    <source>
        <dbReference type="EMBL" id="RYQ89719.1"/>
    </source>
</evidence>
<accession>A0A444XJ69</accession>
<keyword evidence="3" id="KW-1185">Reference proteome</keyword>
<comment type="caution">
    <text evidence="2">The sequence shown here is derived from an EMBL/GenBank/DDBJ whole genome shotgun (WGS) entry which is preliminary data.</text>
</comment>
<keyword evidence="1" id="KW-0472">Membrane</keyword>
<evidence type="ECO:0000256" key="1">
    <source>
        <dbReference type="SAM" id="Phobius"/>
    </source>
</evidence>
<feature type="transmembrane region" description="Helical" evidence="1">
    <location>
        <begin position="77"/>
        <end position="94"/>
    </location>
</feature>
<keyword evidence="1" id="KW-1133">Transmembrane helix</keyword>
<dbReference type="AlphaFoldDB" id="A0A444XJ69"/>
<gene>
    <name evidence="2" type="ORF">Ahy_B09g096220</name>
</gene>
<evidence type="ECO:0000313" key="3">
    <source>
        <dbReference type="Proteomes" id="UP000289738"/>
    </source>
</evidence>
<name>A0A444XJ69_ARAHY</name>
<feature type="transmembrane region" description="Helical" evidence="1">
    <location>
        <begin position="53"/>
        <end position="70"/>
    </location>
</feature>
<keyword evidence="1" id="KW-0812">Transmembrane</keyword>
<protein>
    <submittedName>
        <fullName evidence="2">Uncharacterized protein</fullName>
    </submittedName>
</protein>
<dbReference type="EMBL" id="SDMP01000019">
    <property type="protein sequence ID" value="RYQ89719.1"/>
    <property type="molecule type" value="Genomic_DNA"/>
</dbReference>
<dbReference type="Proteomes" id="UP000289738">
    <property type="component" value="Chromosome B09"/>
</dbReference>
<proteinExistence type="predicted"/>